<proteinExistence type="predicted"/>
<name>A0A9Q3ESD7_9BASI</name>
<protein>
    <submittedName>
        <fullName evidence="1">Uncharacterized protein</fullName>
    </submittedName>
</protein>
<dbReference type="AlphaFoldDB" id="A0A9Q3ESD7"/>
<organism evidence="1 2">
    <name type="scientific">Austropuccinia psidii MF-1</name>
    <dbReference type="NCBI Taxonomy" id="1389203"/>
    <lineage>
        <taxon>Eukaryota</taxon>
        <taxon>Fungi</taxon>
        <taxon>Dikarya</taxon>
        <taxon>Basidiomycota</taxon>
        <taxon>Pucciniomycotina</taxon>
        <taxon>Pucciniomycetes</taxon>
        <taxon>Pucciniales</taxon>
        <taxon>Sphaerophragmiaceae</taxon>
        <taxon>Austropuccinia</taxon>
    </lineage>
</organism>
<keyword evidence="2" id="KW-1185">Reference proteome</keyword>
<evidence type="ECO:0000313" key="2">
    <source>
        <dbReference type="Proteomes" id="UP000765509"/>
    </source>
</evidence>
<dbReference type="EMBL" id="AVOT02030949">
    <property type="protein sequence ID" value="MBW0524300.1"/>
    <property type="molecule type" value="Genomic_DNA"/>
</dbReference>
<dbReference type="Proteomes" id="UP000765509">
    <property type="component" value="Unassembled WGS sequence"/>
</dbReference>
<gene>
    <name evidence="1" type="ORF">O181_064015</name>
</gene>
<comment type="caution">
    <text evidence="1">The sequence shown here is derived from an EMBL/GenBank/DDBJ whole genome shotgun (WGS) entry which is preliminary data.</text>
</comment>
<sequence>MLKMISKIKINLFQEDGTKMKSTKAKRKEFVADSTQYDHMVGFDFFSSPLELETFEESVFGKENMEEPSWKDAFMDTLFDLDLWEKENQQVCVGVPNLYASDDSIEQ</sequence>
<reference evidence="1" key="1">
    <citation type="submission" date="2021-03" db="EMBL/GenBank/DDBJ databases">
        <title>Draft genome sequence of rust myrtle Austropuccinia psidii MF-1, a brazilian biotype.</title>
        <authorList>
            <person name="Quecine M.C."/>
            <person name="Pachon D.M.R."/>
            <person name="Bonatelli M.L."/>
            <person name="Correr F.H."/>
            <person name="Franceschini L.M."/>
            <person name="Leite T.F."/>
            <person name="Margarido G.R.A."/>
            <person name="Almeida C.A."/>
            <person name="Ferrarezi J.A."/>
            <person name="Labate C.A."/>
        </authorList>
    </citation>
    <scope>NUCLEOTIDE SEQUENCE</scope>
    <source>
        <strain evidence="1">MF-1</strain>
    </source>
</reference>
<evidence type="ECO:0000313" key="1">
    <source>
        <dbReference type="EMBL" id="MBW0524300.1"/>
    </source>
</evidence>
<accession>A0A9Q3ESD7</accession>